<dbReference type="Pfam" id="PF00134">
    <property type="entry name" value="Cyclin_N"/>
    <property type="match status" value="1"/>
</dbReference>
<evidence type="ECO:0000256" key="1">
    <source>
        <dbReference type="ARBA" id="ARBA00023127"/>
    </source>
</evidence>
<dbReference type="InterPro" id="IPR036915">
    <property type="entry name" value="Cyclin-like_sf"/>
</dbReference>
<feature type="non-terminal residue" evidence="5">
    <location>
        <position position="333"/>
    </location>
</feature>
<feature type="region of interest" description="Disordered" evidence="3">
    <location>
        <begin position="1"/>
        <end position="20"/>
    </location>
</feature>
<evidence type="ECO:0000256" key="2">
    <source>
        <dbReference type="RuleBase" id="RU000383"/>
    </source>
</evidence>
<dbReference type="STRING" id="418985.A0A1V9WZZ5"/>
<keyword evidence="6" id="KW-1185">Reference proteome</keyword>
<dbReference type="CDD" id="cd20532">
    <property type="entry name" value="CYCLIN_CCNL_rpt1"/>
    <property type="match status" value="1"/>
</dbReference>
<dbReference type="SUPFAM" id="SSF47954">
    <property type="entry name" value="Cyclin-like"/>
    <property type="match status" value="2"/>
</dbReference>
<dbReference type="OrthoDB" id="10264655at2759"/>
<dbReference type="EMBL" id="MNPL01030916">
    <property type="protein sequence ID" value="OQR66849.1"/>
    <property type="molecule type" value="Genomic_DNA"/>
</dbReference>
<dbReference type="Proteomes" id="UP000192247">
    <property type="component" value="Unassembled WGS sequence"/>
</dbReference>
<dbReference type="GO" id="GO:0006357">
    <property type="term" value="P:regulation of transcription by RNA polymerase II"/>
    <property type="evidence" value="ECO:0007669"/>
    <property type="project" value="InterPro"/>
</dbReference>
<organism evidence="5 6">
    <name type="scientific">Tropilaelaps mercedesae</name>
    <dbReference type="NCBI Taxonomy" id="418985"/>
    <lineage>
        <taxon>Eukaryota</taxon>
        <taxon>Metazoa</taxon>
        <taxon>Ecdysozoa</taxon>
        <taxon>Arthropoda</taxon>
        <taxon>Chelicerata</taxon>
        <taxon>Arachnida</taxon>
        <taxon>Acari</taxon>
        <taxon>Parasitiformes</taxon>
        <taxon>Mesostigmata</taxon>
        <taxon>Gamasina</taxon>
        <taxon>Dermanyssoidea</taxon>
        <taxon>Laelapidae</taxon>
        <taxon>Tropilaelaps</taxon>
    </lineage>
</organism>
<dbReference type="InterPro" id="IPR043198">
    <property type="entry name" value="Cyclin/Ssn8"/>
</dbReference>
<dbReference type="FunCoup" id="A0A1V9WZZ5">
    <property type="interactions" value="1217"/>
</dbReference>
<dbReference type="PIRSF" id="PIRSF036580">
    <property type="entry name" value="Cyclin_L"/>
    <property type="match status" value="1"/>
</dbReference>
<accession>A0A1V9WZZ5</accession>
<gene>
    <name evidence="5" type="ORF">BIW11_04900</name>
</gene>
<dbReference type="SMART" id="SM00385">
    <property type="entry name" value="CYCLIN"/>
    <property type="match status" value="2"/>
</dbReference>
<evidence type="ECO:0000256" key="3">
    <source>
        <dbReference type="SAM" id="MobiDB-lite"/>
    </source>
</evidence>
<evidence type="ECO:0000259" key="4">
    <source>
        <dbReference type="SMART" id="SM00385"/>
    </source>
</evidence>
<evidence type="ECO:0000313" key="5">
    <source>
        <dbReference type="EMBL" id="OQR66849.1"/>
    </source>
</evidence>
<dbReference type="GO" id="GO:0016538">
    <property type="term" value="F:cyclin-dependent protein serine/threonine kinase regulator activity"/>
    <property type="evidence" value="ECO:0007669"/>
    <property type="project" value="InterPro"/>
</dbReference>
<feature type="domain" description="Cyclin-like" evidence="4">
    <location>
        <begin position="76"/>
        <end position="178"/>
    </location>
</feature>
<reference evidence="5 6" key="1">
    <citation type="journal article" date="2017" name="Gigascience">
        <title>Draft genome of the honey bee ectoparasitic mite, Tropilaelaps mercedesae, is shaped by the parasitic life history.</title>
        <authorList>
            <person name="Dong X."/>
            <person name="Armstrong S.D."/>
            <person name="Xia D."/>
            <person name="Makepeace B.L."/>
            <person name="Darby A.C."/>
            <person name="Kadowaki T."/>
        </authorList>
    </citation>
    <scope>NUCLEOTIDE SEQUENCE [LARGE SCALE GENOMIC DNA]</scope>
    <source>
        <strain evidence="5">Wuxi-XJTLU</strain>
    </source>
</reference>
<dbReference type="PANTHER" id="PTHR10026">
    <property type="entry name" value="CYCLIN"/>
    <property type="match status" value="1"/>
</dbReference>
<dbReference type="InParanoid" id="A0A1V9WZZ5"/>
<keyword evidence="1 2" id="KW-0195">Cyclin</keyword>
<name>A0A1V9WZZ5_9ACAR</name>
<dbReference type="InterPro" id="IPR006671">
    <property type="entry name" value="Cyclin_N"/>
</dbReference>
<dbReference type="AlphaFoldDB" id="A0A1V9WZZ5"/>
<sequence length="333" mass="37782">MAETASDSCRSSDLETSASSDTESDASLAWRTRTVGSIRLTNGFWIYSSEQLASTPSLQDGLDVELEADLRFIGCELIQQASGLLRLSHAVVTTAQMLFHRFYVRQSFFVHSFKIAAMACVMLASKIEYAPRHLFDVIGAFRLVDQLRKDSTARPPQQDLGYVTLKHLVVQTEWRVLRDLGYCVRVQHSHKLITPIVELVLQRADRKIIQLAWNYMNDCHRSDIVLRYPPETIVCACIQIASRLRRTPMPDAPHWYTAFGVSDADMDAAVRRILGLYVRPKVNVAKVEWLVHLLRSQIMKSKGVDFAHSPLNRRAGSNQLGQPFSQFELFESL</sequence>
<comment type="similarity">
    <text evidence="2">Belongs to the cyclin family.</text>
</comment>
<dbReference type="Gene3D" id="1.10.472.10">
    <property type="entry name" value="Cyclin-like"/>
    <property type="match status" value="2"/>
</dbReference>
<evidence type="ECO:0000313" key="6">
    <source>
        <dbReference type="Proteomes" id="UP000192247"/>
    </source>
</evidence>
<protein>
    <submittedName>
        <fullName evidence="5">Cyclin-L2-like</fullName>
    </submittedName>
</protein>
<dbReference type="InterPro" id="IPR013763">
    <property type="entry name" value="Cyclin-like_dom"/>
</dbReference>
<proteinExistence type="inferred from homology"/>
<comment type="caution">
    <text evidence="5">The sequence shown here is derived from an EMBL/GenBank/DDBJ whole genome shotgun (WGS) entry which is preliminary data.</text>
</comment>
<feature type="domain" description="Cyclin-like" evidence="4">
    <location>
        <begin position="190"/>
        <end position="275"/>
    </location>
</feature>